<dbReference type="EMBL" id="JATN01000322">
    <property type="protein sequence ID" value="EUC56952.1"/>
    <property type="molecule type" value="Genomic_DNA"/>
</dbReference>
<gene>
    <name evidence="1" type="ORF">RSOL_206030</name>
</gene>
<proteinExistence type="predicted"/>
<sequence length="10" mass="1126">MHAPLVMQLS</sequence>
<comment type="caution">
    <text evidence="1">The sequence shown here is derived from an EMBL/GenBank/DDBJ whole genome shotgun (WGS) entry which is preliminary data.</text>
</comment>
<reference evidence="2" key="1">
    <citation type="journal article" date="2014" name="Genome Announc.">
        <title>Draft genome sequence of the plant-pathogenic soil fungus Rhizoctonia solani anastomosis group 3 strain Rhs1AP.</title>
        <authorList>
            <person name="Cubeta M.A."/>
            <person name="Thomas E."/>
            <person name="Dean R.A."/>
            <person name="Jabaji S."/>
            <person name="Neate S.M."/>
            <person name="Tavantzis S."/>
            <person name="Toda T."/>
            <person name="Vilgalys R."/>
            <person name="Bharathan N."/>
            <person name="Fedorova-Abrams N."/>
            <person name="Pakala S.B."/>
            <person name="Pakala S.M."/>
            <person name="Zafar N."/>
            <person name="Joardar V."/>
            <person name="Losada L."/>
            <person name="Nierman W.C."/>
        </authorList>
    </citation>
    <scope>NUCLEOTIDE SEQUENCE [LARGE SCALE GENOMIC DNA]</scope>
    <source>
        <strain evidence="2">AG-3</strain>
    </source>
</reference>
<organism evidence="1 2">
    <name type="scientific">Rhizoctonia solani AG-3 Rhs1AP</name>
    <dbReference type="NCBI Taxonomy" id="1086054"/>
    <lineage>
        <taxon>Eukaryota</taxon>
        <taxon>Fungi</taxon>
        <taxon>Dikarya</taxon>
        <taxon>Basidiomycota</taxon>
        <taxon>Agaricomycotina</taxon>
        <taxon>Agaricomycetes</taxon>
        <taxon>Cantharellales</taxon>
        <taxon>Ceratobasidiaceae</taxon>
        <taxon>Rhizoctonia</taxon>
    </lineage>
</organism>
<dbReference type="Proteomes" id="UP000030108">
    <property type="component" value="Unassembled WGS sequence"/>
</dbReference>
<accession>X8J4U7</accession>
<protein>
    <submittedName>
        <fullName evidence="1">Uncharacterized protein</fullName>
    </submittedName>
</protein>
<evidence type="ECO:0000313" key="2">
    <source>
        <dbReference type="Proteomes" id="UP000030108"/>
    </source>
</evidence>
<evidence type="ECO:0000313" key="1">
    <source>
        <dbReference type="EMBL" id="EUC56952.1"/>
    </source>
</evidence>
<name>X8J4U7_9AGAM</name>